<dbReference type="Pfam" id="PF14552">
    <property type="entry name" value="Tautomerase_2"/>
    <property type="match status" value="1"/>
</dbReference>
<keyword evidence="2" id="KW-1185">Reference proteome</keyword>
<comment type="caution">
    <text evidence="1">The sequence shown here is derived from an EMBL/GenBank/DDBJ whole genome shotgun (WGS) entry which is preliminary data.</text>
</comment>
<evidence type="ECO:0000313" key="2">
    <source>
        <dbReference type="Proteomes" id="UP000325218"/>
    </source>
</evidence>
<dbReference type="RefSeq" id="WP_148455037.1">
    <property type="nucleotide sequence ID" value="NZ_VSDO01000004.1"/>
</dbReference>
<dbReference type="Gene3D" id="3.30.429.10">
    <property type="entry name" value="Macrophage Migration Inhibitory Factor"/>
    <property type="match status" value="1"/>
</dbReference>
<dbReference type="SUPFAM" id="SSF55331">
    <property type="entry name" value="Tautomerase/MIF"/>
    <property type="match status" value="1"/>
</dbReference>
<dbReference type="OrthoDB" id="9804765at2"/>
<proteinExistence type="predicted"/>
<reference evidence="1 2" key="1">
    <citation type="submission" date="2019-08" db="EMBL/GenBank/DDBJ databases">
        <title>Genome sequencing of Paenibacillus faecis DSM 23593(T).</title>
        <authorList>
            <person name="Kook J.-K."/>
            <person name="Park S.-N."/>
            <person name="Lim Y.K."/>
        </authorList>
    </citation>
    <scope>NUCLEOTIDE SEQUENCE [LARGE SCALE GENOMIC DNA]</scope>
    <source>
        <strain evidence="1 2">DSM 23593</strain>
    </source>
</reference>
<dbReference type="AlphaFoldDB" id="A0A5D0CN62"/>
<organism evidence="1 2">
    <name type="scientific">Paenibacillus faecis</name>
    <dbReference type="NCBI Taxonomy" id="862114"/>
    <lineage>
        <taxon>Bacteria</taxon>
        <taxon>Bacillati</taxon>
        <taxon>Bacillota</taxon>
        <taxon>Bacilli</taxon>
        <taxon>Bacillales</taxon>
        <taxon>Paenibacillaceae</taxon>
        <taxon>Paenibacillus</taxon>
    </lineage>
</organism>
<dbReference type="Proteomes" id="UP000325218">
    <property type="component" value="Unassembled WGS sequence"/>
</dbReference>
<evidence type="ECO:0000313" key="1">
    <source>
        <dbReference type="EMBL" id="TYA11321.1"/>
    </source>
</evidence>
<sequence>MPLLRFDVIKGRDEAGLRKLLDTAHEAMVEAFGVPVRDRYQIVHQHEPYELVIEDTGLGFTRSRDVVLISIVSKTRTVEQKQKLYALLAQRLEAECGLSPQDLMISITENGEADWSFGLGEAQFLTGKL</sequence>
<name>A0A5D0CN62_9BACL</name>
<dbReference type="InterPro" id="IPR014347">
    <property type="entry name" value="Tautomerase/MIF_sf"/>
</dbReference>
<protein>
    <submittedName>
        <fullName evidence="1">Tautomerase family protein</fullName>
    </submittedName>
</protein>
<dbReference type="EMBL" id="VSDO01000004">
    <property type="protein sequence ID" value="TYA11321.1"/>
    <property type="molecule type" value="Genomic_DNA"/>
</dbReference>
<dbReference type="InterPro" id="IPR037479">
    <property type="entry name" value="Tauto_MSAD"/>
</dbReference>
<dbReference type="PANTHER" id="PTHR38460:SF1">
    <property type="entry name" value="TAUTOMERASE YOLI-RELATED"/>
    <property type="match status" value="1"/>
</dbReference>
<accession>A0A5D0CN62</accession>
<dbReference type="PANTHER" id="PTHR38460">
    <property type="entry name" value="TAUTOMERASE YOLI-RELATED"/>
    <property type="match status" value="1"/>
</dbReference>
<gene>
    <name evidence="1" type="ORF">FRY98_19375</name>
</gene>